<reference evidence="10" key="1">
    <citation type="submission" date="2020-10" db="EMBL/GenBank/DDBJ databases">
        <authorList>
            <person name="Gilroy R."/>
        </authorList>
    </citation>
    <scope>NUCLEOTIDE SEQUENCE</scope>
    <source>
        <strain evidence="10">1383</strain>
    </source>
</reference>
<name>A0A9D1KTP0_9FLAO</name>
<dbReference type="HAMAP" id="MF_00131">
    <property type="entry name" value="Trp_synth_alpha"/>
    <property type="match status" value="1"/>
</dbReference>
<dbReference type="Pfam" id="PF00290">
    <property type="entry name" value="Trp_syntA"/>
    <property type="match status" value="1"/>
</dbReference>
<proteinExistence type="inferred from homology"/>
<evidence type="ECO:0000256" key="1">
    <source>
        <dbReference type="ARBA" id="ARBA00004733"/>
    </source>
</evidence>
<organism evidence="10 11">
    <name type="scientific">Candidatus Merdimorpha stercoravium</name>
    <dbReference type="NCBI Taxonomy" id="2840863"/>
    <lineage>
        <taxon>Bacteria</taxon>
        <taxon>Pseudomonadati</taxon>
        <taxon>Bacteroidota</taxon>
        <taxon>Flavobacteriia</taxon>
        <taxon>Flavobacteriales</taxon>
        <taxon>Candidatus Merdimorpha</taxon>
    </lineage>
</organism>
<evidence type="ECO:0000256" key="5">
    <source>
        <dbReference type="ARBA" id="ARBA00023141"/>
    </source>
</evidence>
<dbReference type="GO" id="GO:0004834">
    <property type="term" value="F:tryptophan synthase activity"/>
    <property type="evidence" value="ECO:0007669"/>
    <property type="project" value="UniProtKB-UniRule"/>
</dbReference>
<dbReference type="PANTHER" id="PTHR43406">
    <property type="entry name" value="TRYPTOPHAN SYNTHASE, ALPHA CHAIN"/>
    <property type="match status" value="1"/>
</dbReference>
<dbReference type="AlphaFoldDB" id="A0A9D1KTP0"/>
<dbReference type="NCBIfam" id="TIGR00262">
    <property type="entry name" value="trpA"/>
    <property type="match status" value="1"/>
</dbReference>
<dbReference type="CDD" id="cd04724">
    <property type="entry name" value="Tryptophan_synthase_alpha"/>
    <property type="match status" value="1"/>
</dbReference>
<dbReference type="EMBL" id="DVLY01000113">
    <property type="protein sequence ID" value="HIT98148.1"/>
    <property type="molecule type" value="Genomic_DNA"/>
</dbReference>
<dbReference type="SUPFAM" id="SSF51366">
    <property type="entry name" value="Ribulose-phoshate binding barrel"/>
    <property type="match status" value="1"/>
</dbReference>
<evidence type="ECO:0000256" key="6">
    <source>
        <dbReference type="ARBA" id="ARBA00023239"/>
    </source>
</evidence>
<keyword evidence="6 8" id="KW-0456">Lyase</keyword>
<comment type="catalytic activity">
    <reaction evidence="7 8">
        <text>(1S,2R)-1-C-(indol-3-yl)glycerol 3-phosphate + L-serine = D-glyceraldehyde 3-phosphate + L-tryptophan + H2O</text>
        <dbReference type="Rhea" id="RHEA:10532"/>
        <dbReference type="ChEBI" id="CHEBI:15377"/>
        <dbReference type="ChEBI" id="CHEBI:33384"/>
        <dbReference type="ChEBI" id="CHEBI:57912"/>
        <dbReference type="ChEBI" id="CHEBI:58866"/>
        <dbReference type="ChEBI" id="CHEBI:59776"/>
        <dbReference type="EC" id="4.2.1.20"/>
    </reaction>
</comment>
<dbReference type="InterPro" id="IPR018204">
    <property type="entry name" value="Trp_synthase_alpha_AS"/>
</dbReference>
<evidence type="ECO:0000256" key="9">
    <source>
        <dbReference type="RuleBase" id="RU003662"/>
    </source>
</evidence>
<evidence type="ECO:0000256" key="4">
    <source>
        <dbReference type="ARBA" id="ARBA00022822"/>
    </source>
</evidence>
<dbReference type="PANTHER" id="PTHR43406:SF1">
    <property type="entry name" value="TRYPTOPHAN SYNTHASE ALPHA CHAIN, CHLOROPLASTIC"/>
    <property type="match status" value="1"/>
</dbReference>
<dbReference type="InterPro" id="IPR011060">
    <property type="entry name" value="RibuloseP-bd_barrel"/>
</dbReference>
<evidence type="ECO:0000256" key="8">
    <source>
        <dbReference type="HAMAP-Rule" id="MF_00131"/>
    </source>
</evidence>
<sequence length="258" mass="28915">MNRLEKLFENKGKDILSVYFTAGFPHRDDTVEIIRALADSGVDMIEVGVPFSDPMADGKTIQGSSTVALRNGMTLGLLLDQVEQARSRCDIPLVLMGYLNPMMQYGIERLFQRCKQVGIDALIVPDLPFGEYMEHYKPLCDRYGLPLIMLITPETSPERIRQIDRHCGGFIYIVSAAATTGTREDFSPEQLDYFRRIDAMGLDNHRLIGFGISNPQTFRAACRYSSGAIIGSRFIQALERNPTPEAAVHDLLHTIGRE</sequence>
<keyword evidence="4 8" id="KW-0822">Tryptophan biosynthesis</keyword>
<evidence type="ECO:0000313" key="10">
    <source>
        <dbReference type="EMBL" id="HIT98148.1"/>
    </source>
</evidence>
<feature type="active site" description="Proton acceptor" evidence="8">
    <location>
        <position position="46"/>
    </location>
</feature>
<dbReference type="InterPro" id="IPR002028">
    <property type="entry name" value="Trp_synthase_suA"/>
</dbReference>
<comment type="pathway">
    <text evidence="1 8">Amino-acid biosynthesis; L-tryptophan biosynthesis; L-tryptophan from chorismate: step 5/5.</text>
</comment>
<comment type="similarity">
    <text evidence="8 9">Belongs to the TrpA family.</text>
</comment>
<evidence type="ECO:0000256" key="2">
    <source>
        <dbReference type="ARBA" id="ARBA00011270"/>
    </source>
</evidence>
<comment type="subunit">
    <text evidence="2 8">Tetramer of two alpha and two beta chains.</text>
</comment>
<dbReference type="GO" id="GO:0005829">
    <property type="term" value="C:cytosol"/>
    <property type="evidence" value="ECO:0007669"/>
    <property type="project" value="TreeGrafter"/>
</dbReference>
<reference evidence="10" key="2">
    <citation type="journal article" date="2021" name="PeerJ">
        <title>Extensive microbial diversity within the chicken gut microbiome revealed by metagenomics and culture.</title>
        <authorList>
            <person name="Gilroy R."/>
            <person name="Ravi A."/>
            <person name="Getino M."/>
            <person name="Pursley I."/>
            <person name="Horton D.L."/>
            <person name="Alikhan N.F."/>
            <person name="Baker D."/>
            <person name="Gharbi K."/>
            <person name="Hall N."/>
            <person name="Watson M."/>
            <person name="Adriaenssens E.M."/>
            <person name="Foster-Nyarko E."/>
            <person name="Jarju S."/>
            <person name="Secka A."/>
            <person name="Antonio M."/>
            <person name="Oren A."/>
            <person name="Chaudhuri R.R."/>
            <person name="La Ragione R."/>
            <person name="Hildebrand F."/>
            <person name="Pallen M.J."/>
        </authorList>
    </citation>
    <scope>NUCLEOTIDE SEQUENCE</scope>
    <source>
        <strain evidence="10">1383</strain>
    </source>
</reference>
<gene>
    <name evidence="8" type="primary">trpA</name>
    <name evidence="10" type="ORF">IAC44_04840</name>
</gene>
<dbReference type="Proteomes" id="UP000824161">
    <property type="component" value="Unassembled WGS sequence"/>
</dbReference>
<evidence type="ECO:0000313" key="11">
    <source>
        <dbReference type="Proteomes" id="UP000824161"/>
    </source>
</evidence>
<evidence type="ECO:0000256" key="3">
    <source>
        <dbReference type="ARBA" id="ARBA00022605"/>
    </source>
</evidence>
<dbReference type="InterPro" id="IPR013785">
    <property type="entry name" value="Aldolase_TIM"/>
</dbReference>
<evidence type="ECO:0000256" key="7">
    <source>
        <dbReference type="ARBA" id="ARBA00049047"/>
    </source>
</evidence>
<keyword evidence="5 8" id="KW-0057">Aromatic amino acid biosynthesis</keyword>
<dbReference type="EC" id="4.2.1.20" evidence="8"/>
<dbReference type="Gene3D" id="3.20.20.70">
    <property type="entry name" value="Aldolase class I"/>
    <property type="match status" value="1"/>
</dbReference>
<comment type="function">
    <text evidence="8">The alpha subunit is responsible for the aldol cleavage of indoleglycerol phosphate to indole and glyceraldehyde 3-phosphate.</text>
</comment>
<comment type="caution">
    <text evidence="10">The sequence shown here is derived from an EMBL/GenBank/DDBJ whole genome shotgun (WGS) entry which is preliminary data.</text>
</comment>
<feature type="active site" description="Proton acceptor" evidence="8">
    <location>
        <position position="57"/>
    </location>
</feature>
<keyword evidence="3 8" id="KW-0028">Amino-acid biosynthesis</keyword>
<protein>
    <recommendedName>
        <fullName evidence="8">Tryptophan synthase alpha chain</fullName>
        <ecNumber evidence="8">4.2.1.20</ecNumber>
    </recommendedName>
</protein>
<accession>A0A9D1KTP0</accession>
<dbReference type="PROSITE" id="PS00167">
    <property type="entry name" value="TRP_SYNTHASE_ALPHA"/>
    <property type="match status" value="1"/>
</dbReference>